<sequence>MKKLLMCFSLLLLLVACSNKEAVITKKFVEDNAKIDLTYDEVRDIFGKETLSDIVDHTETWLYDSAKQNNIEYTPSLEVVAFDEIKNGKLDYQLYINFIDRKAFMYSYFYKGDDGKVWQYTITPDAKPFNGPVSD</sequence>
<reference evidence="2 3" key="1">
    <citation type="submission" date="2022-05" db="EMBL/GenBank/DDBJ databases">
        <title>Genome Sequencing of Bee-Associated Microbes.</title>
        <authorList>
            <person name="Dunlap C."/>
        </authorList>
    </citation>
    <scope>NUCLEOTIDE SEQUENCE [LARGE SCALE GENOMIC DNA]</scope>
    <source>
        <strain evidence="2 3">NRRL BD-083</strain>
    </source>
</reference>
<dbReference type="Proteomes" id="UP001527052">
    <property type="component" value="Unassembled WGS sequence"/>
</dbReference>
<keyword evidence="1" id="KW-0732">Signal</keyword>
<dbReference type="PROSITE" id="PS51257">
    <property type="entry name" value="PROKAR_LIPOPROTEIN"/>
    <property type="match status" value="1"/>
</dbReference>
<dbReference type="RefSeq" id="WP_268637139.1">
    <property type="nucleotide sequence ID" value="NZ_JAMDLZ010000014.1"/>
</dbReference>
<organism evidence="2 3">
    <name type="scientific">Lysinibacillus xylanilyticus</name>
    <dbReference type="NCBI Taxonomy" id="582475"/>
    <lineage>
        <taxon>Bacteria</taxon>
        <taxon>Bacillati</taxon>
        <taxon>Bacillota</taxon>
        <taxon>Bacilli</taxon>
        <taxon>Bacillales</taxon>
        <taxon>Bacillaceae</taxon>
        <taxon>Lysinibacillus</taxon>
    </lineage>
</organism>
<comment type="caution">
    <text evidence="2">The sequence shown here is derived from an EMBL/GenBank/DDBJ whole genome shotgun (WGS) entry which is preliminary data.</text>
</comment>
<keyword evidence="3" id="KW-1185">Reference proteome</keyword>
<evidence type="ECO:0000313" key="3">
    <source>
        <dbReference type="Proteomes" id="UP001527052"/>
    </source>
</evidence>
<feature type="chain" id="PRO_5047333653" evidence="1">
    <location>
        <begin position="23"/>
        <end position="135"/>
    </location>
</feature>
<gene>
    <name evidence="2" type="ORF">M5W82_08605</name>
</gene>
<proteinExistence type="predicted"/>
<feature type="signal peptide" evidence="1">
    <location>
        <begin position="1"/>
        <end position="22"/>
    </location>
</feature>
<name>A0ABT4ENA1_9BACI</name>
<protein>
    <submittedName>
        <fullName evidence="2">PhoU family transcriptional regulator</fullName>
    </submittedName>
</protein>
<evidence type="ECO:0000256" key="1">
    <source>
        <dbReference type="SAM" id="SignalP"/>
    </source>
</evidence>
<evidence type="ECO:0000313" key="2">
    <source>
        <dbReference type="EMBL" id="MCY9547013.1"/>
    </source>
</evidence>
<dbReference type="EMBL" id="JAMDLZ010000014">
    <property type="protein sequence ID" value="MCY9547013.1"/>
    <property type="molecule type" value="Genomic_DNA"/>
</dbReference>
<accession>A0ABT4ENA1</accession>